<name>X0X4G7_9ZZZZ</name>
<dbReference type="SUPFAM" id="SSF50939">
    <property type="entry name" value="Sialidases"/>
    <property type="match status" value="1"/>
</dbReference>
<organism evidence="1">
    <name type="scientific">marine sediment metagenome</name>
    <dbReference type="NCBI Taxonomy" id="412755"/>
    <lineage>
        <taxon>unclassified sequences</taxon>
        <taxon>metagenomes</taxon>
        <taxon>ecological metagenomes</taxon>
    </lineage>
</organism>
<dbReference type="EMBL" id="BARS01049190">
    <property type="protein sequence ID" value="GAG30312.1"/>
    <property type="molecule type" value="Genomic_DNA"/>
</dbReference>
<feature type="non-terminal residue" evidence="1">
    <location>
        <position position="1"/>
    </location>
</feature>
<dbReference type="CDD" id="cd15482">
    <property type="entry name" value="Sialidase_non-viral"/>
    <property type="match status" value="1"/>
</dbReference>
<dbReference type="AlphaFoldDB" id="X0X4G7"/>
<evidence type="ECO:0000313" key="1">
    <source>
        <dbReference type="EMBL" id="GAG30312.1"/>
    </source>
</evidence>
<dbReference type="InterPro" id="IPR036278">
    <property type="entry name" value="Sialidase_sf"/>
</dbReference>
<accession>X0X4G7</accession>
<proteinExistence type="predicted"/>
<sequence>CVYRVGSGRDQHYYFGTSGDDGATWTKPRRMDDQWSVEPQLVCLDNGALLLTGGRPGINLWVSPDGTGETWHHVSLAAHHNEDFADASLHYADECVTAASPGDPAHSTSYTCMKALSADEAIISYDRLGNGWAGAPGPNGPEDVVFTVRVQVLKK</sequence>
<reference evidence="1" key="1">
    <citation type="journal article" date="2014" name="Front. Microbiol.">
        <title>High frequency of phylogenetically diverse reductive dehalogenase-homologous genes in deep subseafloor sedimentary metagenomes.</title>
        <authorList>
            <person name="Kawai M."/>
            <person name="Futagami T."/>
            <person name="Toyoda A."/>
            <person name="Takaki Y."/>
            <person name="Nishi S."/>
            <person name="Hori S."/>
            <person name="Arai W."/>
            <person name="Tsubouchi T."/>
            <person name="Morono Y."/>
            <person name="Uchiyama I."/>
            <person name="Ito T."/>
            <person name="Fujiyama A."/>
            <person name="Inagaki F."/>
            <person name="Takami H."/>
        </authorList>
    </citation>
    <scope>NUCLEOTIDE SEQUENCE</scope>
    <source>
        <strain evidence="1">Expedition CK06-06</strain>
    </source>
</reference>
<gene>
    <name evidence="1" type="ORF">S01H1_73607</name>
</gene>
<evidence type="ECO:0008006" key="2">
    <source>
        <dbReference type="Google" id="ProtNLM"/>
    </source>
</evidence>
<dbReference type="Gene3D" id="2.120.10.10">
    <property type="match status" value="1"/>
</dbReference>
<comment type="caution">
    <text evidence="1">The sequence shown here is derived from an EMBL/GenBank/DDBJ whole genome shotgun (WGS) entry which is preliminary data.</text>
</comment>
<protein>
    <recommendedName>
        <fullName evidence="2">Sialidase domain-containing protein</fullName>
    </recommendedName>
</protein>